<dbReference type="OMA" id="NSARIMC"/>
<feature type="transmembrane region" description="Helical" evidence="8">
    <location>
        <begin position="146"/>
        <end position="168"/>
    </location>
</feature>
<evidence type="ECO:0000256" key="6">
    <source>
        <dbReference type="ARBA" id="ARBA00024338"/>
    </source>
</evidence>
<reference evidence="9" key="2">
    <citation type="submission" date="2024-10" db="UniProtKB">
        <authorList>
            <consortium name="EnsemblProtists"/>
        </authorList>
    </citation>
    <scope>IDENTIFICATION</scope>
</reference>
<dbReference type="PANTHER" id="PTHR23505:SF52">
    <property type="entry name" value="MAJOR FACILITATOR SUPERFAMILY PROTEIN"/>
    <property type="match status" value="1"/>
</dbReference>
<dbReference type="GO" id="GO:0016020">
    <property type="term" value="C:membrane"/>
    <property type="evidence" value="ECO:0007669"/>
    <property type="project" value="UniProtKB-SubCell"/>
</dbReference>
<comment type="similarity">
    <text evidence="6">Belongs to the major facilitator superfamily. Spinster (TC 2.A.1.49) family.</text>
</comment>
<dbReference type="CDD" id="cd06174">
    <property type="entry name" value="MFS"/>
    <property type="match status" value="1"/>
</dbReference>
<dbReference type="InterPro" id="IPR011701">
    <property type="entry name" value="MFS"/>
</dbReference>
<accession>A0A0D3IRM2</accession>
<feature type="region of interest" description="Disordered" evidence="7">
    <location>
        <begin position="1"/>
        <end position="41"/>
    </location>
</feature>
<dbReference type="STRING" id="2903.R1BVZ3"/>
<evidence type="ECO:0000256" key="1">
    <source>
        <dbReference type="ARBA" id="ARBA00004141"/>
    </source>
</evidence>
<dbReference type="PaxDb" id="2903-EOD13907"/>
<feature type="transmembrane region" description="Helical" evidence="8">
    <location>
        <begin position="51"/>
        <end position="71"/>
    </location>
</feature>
<feature type="compositionally biased region" description="Polar residues" evidence="7">
    <location>
        <begin position="541"/>
        <end position="550"/>
    </location>
</feature>
<evidence type="ECO:0000256" key="3">
    <source>
        <dbReference type="ARBA" id="ARBA00022692"/>
    </source>
</evidence>
<protein>
    <recommendedName>
        <fullName evidence="11">Major facilitator superfamily (MFS) profile domain-containing protein</fullName>
    </recommendedName>
</protein>
<feature type="transmembrane region" description="Helical" evidence="8">
    <location>
        <begin position="507"/>
        <end position="531"/>
    </location>
</feature>
<evidence type="ECO:0000313" key="9">
    <source>
        <dbReference type="EnsemblProtists" id="EOD13907"/>
    </source>
</evidence>
<comment type="subcellular location">
    <subcellularLocation>
        <location evidence="1">Membrane</location>
        <topology evidence="1">Multi-pass membrane protein</topology>
    </subcellularLocation>
</comment>
<dbReference type="SUPFAM" id="SSF103473">
    <property type="entry name" value="MFS general substrate transporter"/>
    <property type="match status" value="1"/>
</dbReference>
<dbReference type="HOGENOM" id="CLU_465745_0_0_1"/>
<keyword evidence="2" id="KW-0813">Transport</keyword>
<feature type="transmembrane region" description="Helical" evidence="8">
    <location>
        <begin position="387"/>
        <end position="411"/>
    </location>
</feature>
<dbReference type="Pfam" id="PF07690">
    <property type="entry name" value="MFS_1"/>
    <property type="match status" value="1"/>
</dbReference>
<feature type="transmembrane region" description="Helical" evidence="8">
    <location>
        <begin position="119"/>
        <end position="140"/>
    </location>
</feature>
<feature type="region of interest" description="Disordered" evidence="7">
    <location>
        <begin position="541"/>
        <end position="586"/>
    </location>
</feature>
<evidence type="ECO:0000256" key="5">
    <source>
        <dbReference type="ARBA" id="ARBA00023136"/>
    </source>
</evidence>
<dbReference type="KEGG" id="ehx:EMIHUDRAFT_212478"/>
<evidence type="ECO:0000313" key="10">
    <source>
        <dbReference type="Proteomes" id="UP000013827"/>
    </source>
</evidence>
<dbReference type="GO" id="GO:0022857">
    <property type="term" value="F:transmembrane transporter activity"/>
    <property type="evidence" value="ECO:0007669"/>
    <property type="project" value="InterPro"/>
</dbReference>
<sequence length="586" mass="63146">MSGSEAPAFSDDSYDCSNTPAGERASGPKHSSPPRSACADNRTRSEKRTVFVANLLLNLCGVVLWAGMLTINALYDGIISTTGWELSQVSLLFTLQVFTCFLCCPLWGVAACYVSIRRLLAGALFAGAALNLLTGLVYLTDSYGCFAALQILKGICLSPCQCLNRALIPKYYRLAERGKYYGFLEVSAGIGGLAGVIFGASSYIGGAEGWYGCDTGTSSDENATLCPGLDGHNVTSVDVADDGRCDGALPKWSVPFFVLGAFMVPCAVLVLYFVVDPTKDEKLRTRLGQERLKAIFPGLRDEDTRLSFGLVRSMFGVKTWIFIVLQGVTGAFPWPAMSLLLYWFQLLDINPFLAILVSAGPAAGAAIGGGIGGCIGDRLYRTWSKKYARTAVSHFSVVVGPFLMIIMFFVFPQREESWWMFGLYGLFAGMFISWSAPNNNAILSDVFPEATFPLAYGVAQLAEGSVSAWAPFAVAVIAEKVFDVGELQNFDCKSDEEKEDDARGLSLAIFSVCCVGWGMCGVVVTGFYFYYPSESRSLQETATSRLSAGSTEPELSPDNPSSFSQELPVSPSRADTPGVRPVASRV</sequence>
<feature type="transmembrane region" description="Helical" evidence="8">
    <location>
        <begin position="351"/>
        <end position="375"/>
    </location>
</feature>
<evidence type="ECO:0008006" key="11">
    <source>
        <dbReference type="Google" id="ProtNLM"/>
    </source>
</evidence>
<reference evidence="10" key="1">
    <citation type="journal article" date="2013" name="Nature">
        <title>Pan genome of the phytoplankton Emiliania underpins its global distribution.</title>
        <authorList>
            <person name="Read B.A."/>
            <person name="Kegel J."/>
            <person name="Klute M.J."/>
            <person name="Kuo A."/>
            <person name="Lefebvre S.C."/>
            <person name="Maumus F."/>
            <person name="Mayer C."/>
            <person name="Miller J."/>
            <person name="Monier A."/>
            <person name="Salamov A."/>
            <person name="Young J."/>
            <person name="Aguilar M."/>
            <person name="Claverie J.M."/>
            <person name="Frickenhaus S."/>
            <person name="Gonzalez K."/>
            <person name="Herman E.K."/>
            <person name="Lin Y.C."/>
            <person name="Napier J."/>
            <person name="Ogata H."/>
            <person name="Sarno A.F."/>
            <person name="Shmutz J."/>
            <person name="Schroeder D."/>
            <person name="de Vargas C."/>
            <person name="Verret F."/>
            <person name="von Dassow P."/>
            <person name="Valentin K."/>
            <person name="Van de Peer Y."/>
            <person name="Wheeler G."/>
            <person name="Dacks J.B."/>
            <person name="Delwiche C.F."/>
            <person name="Dyhrman S.T."/>
            <person name="Glockner G."/>
            <person name="John U."/>
            <person name="Richards T."/>
            <person name="Worden A.Z."/>
            <person name="Zhang X."/>
            <person name="Grigoriev I.V."/>
            <person name="Allen A.E."/>
            <person name="Bidle K."/>
            <person name="Borodovsky M."/>
            <person name="Bowler C."/>
            <person name="Brownlee C."/>
            <person name="Cock J.M."/>
            <person name="Elias M."/>
            <person name="Gladyshev V.N."/>
            <person name="Groth M."/>
            <person name="Guda C."/>
            <person name="Hadaegh A."/>
            <person name="Iglesias-Rodriguez M.D."/>
            <person name="Jenkins J."/>
            <person name="Jones B.M."/>
            <person name="Lawson T."/>
            <person name="Leese F."/>
            <person name="Lindquist E."/>
            <person name="Lobanov A."/>
            <person name="Lomsadze A."/>
            <person name="Malik S.B."/>
            <person name="Marsh M.E."/>
            <person name="Mackinder L."/>
            <person name="Mock T."/>
            <person name="Mueller-Roeber B."/>
            <person name="Pagarete A."/>
            <person name="Parker M."/>
            <person name="Probert I."/>
            <person name="Quesneville H."/>
            <person name="Raines C."/>
            <person name="Rensing S.A."/>
            <person name="Riano-Pachon D.M."/>
            <person name="Richier S."/>
            <person name="Rokitta S."/>
            <person name="Shiraiwa Y."/>
            <person name="Soanes D.M."/>
            <person name="van der Giezen M."/>
            <person name="Wahlund T.M."/>
            <person name="Williams B."/>
            <person name="Wilson W."/>
            <person name="Wolfe G."/>
            <person name="Wurch L.L."/>
        </authorList>
    </citation>
    <scope>NUCLEOTIDE SEQUENCE</scope>
</reference>
<dbReference type="RefSeq" id="XP_005766336.1">
    <property type="nucleotide sequence ID" value="XM_005766279.1"/>
</dbReference>
<keyword evidence="4 8" id="KW-1133">Transmembrane helix</keyword>
<feature type="transmembrane region" description="Helical" evidence="8">
    <location>
        <begin position="417"/>
        <end position="436"/>
    </location>
</feature>
<feature type="transmembrane region" description="Helical" evidence="8">
    <location>
        <begin position="91"/>
        <end position="112"/>
    </location>
</feature>
<feature type="transmembrane region" description="Helical" evidence="8">
    <location>
        <begin position="180"/>
        <end position="204"/>
    </location>
</feature>
<dbReference type="eggNOG" id="KOG1330">
    <property type="taxonomic scope" value="Eukaryota"/>
</dbReference>
<evidence type="ECO:0000256" key="8">
    <source>
        <dbReference type="SAM" id="Phobius"/>
    </source>
</evidence>
<dbReference type="Gene3D" id="1.20.1250.20">
    <property type="entry name" value="MFS general substrate transporter like domains"/>
    <property type="match status" value="2"/>
</dbReference>
<evidence type="ECO:0000256" key="2">
    <source>
        <dbReference type="ARBA" id="ARBA00022448"/>
    </source>
</evidence>
<dbReference type="InterPro" id="IPR044770">
    <property type="entry name" value="MFS_spinster-like"/>
</dbReference>
<feature type="transmembrane region" description="Helical" evidence="8">
    <location>
        <begin position="256"/>
        <end position="275"/>
    </location>
</feature>
<dbReference type="InterPro" id="IPR036259">
    <property type="entry name" value="MFS_trans_sf"/>
</dbReference>
<keyword evidence="3 8" id="KW-0812">Transmembrane</keyword>
<evidence type="ECO:0000256" key="4">
    <source>
        <dbReference type="ARBA" id="ARBA00022989"/>
    </source>
</evidence>
<evidence type="ECO:0000256" key="7">
    <source>
        <dbReference type="SAM" id="MobiDB-lite"/>
    </source>
</evidence>
<keyword evidence="5 8" id="KW-0472">Membrane</keyword>
<dbReference type="PANTHER" id="PTHR23505">
    <property type="entry name" value="SPINSTER"/>
    <property type="match status" value="1"/>
</dbReference>
<dbReference type="GeneID" id="17259933"/>
<name>A0A0D3IRM2_EMIH1</name>
<feature type="compositionally biased region" description="Polar residues" evidence="7">
    <location>
        <begin position="558"/>
        <end position="567"/>
    </location>
</feature>
<keyword evidence="10" id="KW-1185">Reference proteome</keyword>
<dbReference type="EnsemblProtists" id="EOD13907">
    <property type="protein sequence ID" value="EOD13907"/>
    <property type="gene ID" value="EMIHUDRAFT_212478"/>
</dbReference>
<dbReference type="Proteomes" id="UP000013827">
    <property type="component" value="Unassembled WGS sequence"/>
</dbReference>
<feature type="transmembrane region" description="Helical" evidence="8">
    <location>
        <begin position="320"/>
        <end position="345"/>
    </location>
</feature>
<proteinExistence type="inferred from homology"/>
<organism evidence="9 10">
    <name type="scientific">Emiliania huxleyi (strain CCMP1516)</name>
    <dbReference type="NCBI Taxonomy" id="280463"/>
    <lineage>
        <taxon>Eukaryota</taxon>
        <taxon>Haptista</taxon>
        <taxon>Haptophyta</taxon>
        <taxon>Prymnesiophyceae</taxon>
        <taxon>Isochrysidales</taxon>
        <taxon>Noelaerhabdaceae</taxon>
        <taxon>Emiliania</taxon>
    </lineage>
</organism>
<dbReference type="AlphaFoldDB" id="A0A0D3IRM2"/>